<dbReference type="PANTHER" id="PTHR11803:SF39">
    <property type="entry name" value="2-IMINOBUTANOATE_2-IMINOPROPANOATE DEAMINASE"/>
    <property type="match status" value="1"/>
</dbReference>
<evidence type="ECO:0008006" key="3">
    <source>
        <dbReference type="Google" id="ProtNLM"/>
    </source>
</evidence>
<protein>
    <recommendedName>
        <fullName evidence="3">Reactive intermediate/imine deaminase</fullName>
    </recommendedName>
</protein>
<proteinExistence type="inferred from homology"/>
<dbReference type="GO" id="GO:0019239">
    <property type="term" value="F:deaminase activity"/>
    <property type="evidence" value="ECO:0007669"/>
    <property type="project" value="TreeGrafter"/>
</dbReference>
<dbReference type="InterPro" id="IPR006056">
    <property type="entry name" value="RidA"/>
</dbReference>
<dbReference type="SUPFAM" id="SSF55298">
    <property type="entry name" value="YjgF-like"/>
    <property type="match status" value="1"/>
</dbReference>
<dbReference type="CDD" id="cd00448">
    <property type="entry name" value="YjgF_YER057c_UK114_family"/>
    <property type="match status" value="1"/>
</dbReference>
<organism evidence="2">
    <name type="scientific">marine metagenome</name>
    <dbReference type="NCBI Taxonomy" id="408172"/>
    <lineage>
        <taxon>unclassified sequences</taxon>
        <taxon>metagenomes</taxon>
        <taxon>ecological metagenomes</taxon>
    </lineage>
</organism>
<gene>
    <name evidence="2" type="ORF">METZ01_LOCUS12941</name>
</gene>
<dbReference type="AlphaFoldDB" id="A0A381P0K0"/>
<sequence length="131" mass="14093">VSKKQISTSKAPPALGPYSQAVWVDNLLFLSGQIPLNNLGELVVGSIEEQAEQIFANINAIIETAGGTLNDVVKLSVFVTDMANFEAINNVMMTLFSEPYPVRTTVEVSALPKNAALEIEALVNIKPHKQG</sequence>
<dbReference type="FunFam" id="3.30.1330.40:FF:000001">
    <property type="entry name" value="L-PSP family endoribonuclease"/>
    <property type="match status" value="1"/>
</dbReference>
<dbReference type="NCBIfam" id="TIGR00004">
    <property type="entry name" value="Rid family detoxifying hydrolase"/>
    <property type="match status" value="1"/>
</dbReference>
<dbReference type="PANTHER" id="PTHR11803">
    <property type="entry name" value="2-IMINOBUTANOATE/2-IMINOPROPANOATE DEAMINASE RIDA"/>
    <property type="match status" value="1"/>
</dbReference>
<evidence type="ECO:0000313" key="2">
    <source>
        <dbReference type="EMBL" id="SUZ60087.1"/>
    </source>
</evidence>
<comment type="similarity">
    <text evidence="1">Belongs to the RutC family.</text>
</comment>
<dbReference type="GO" id="GO:0005829">
    <property type="term" value="C:cytosol"/>
    <property type="evidence" value="ECO:0007669"/>
    <property type="project" value="TreeGrafter"/>
</dbReference>
<dbReference type="Pfam" id="PF01042">
    <property type="entry name" value="Ribonuc_L-PSP"/>
    <property type="match status" value="1"/>
</dbReference>
<dbReference type="EMBL" id="UINC01000718">
    <property type="protein sequence ID" value="SUZ60087.1"/>
    <property type="molecule type" value="Genomic_DNA"/>
</dbReference>
<dbReference type="Gene3D" id="3.30.1330.40">
    <property type="entry name" value="RutC-like"/>
    <property type="match status" value="1"/>
</dbReference>
<evidence type="ECO:0000256" key="1">
    <source>
        <dbReference type="ARBA" id="ARBA00010552"/>
    </source>
</evidence>
<feature type="non-terminal residue" evidence="2">
    <location>
        <position position="1"/>
    </location>
</feature>
<dbReference type="InterPro" id="IPR006175">
    <property type="entry name" value="YjgF/YER057c/UK114"/>
</dbReference>
<dbReference type="InterPro" id="IPR035959">
    <property type="entry name" value="RutC-like_sf"/>
</dbReference>
<accession>A0A381P0K0</accession>
<reference evidence="2" key="1">
    <citation type="submission" date="2018-05" db="EMBL/GenBank/DDBJ databases">
        <authorList>
            <person name="Lanie J.A."/>
            <person name="Ng W.-L."/>
            <person name="Kazmierczak K.M."/>
            <person name="Andrzejewski T.M."/>
            <person name="Davidsen T.M."/>
            <person name="Wayne K.J."/>
            <person name="Tettelin H."/>
            <person name="Glass J.I."/>
            <person name="Rusch D."/>
            <person name="Podicherti R."/>
            <person name="Tsui H.-C.T."/>
            <person name="Winkler M.E."/>
        </authorList>
    </citation>
    <scope>NUCLEOTIDE SEQUENCE</scope>
</reference>
<name>A0A381P0K0_9ZZZZ</name>